<feature type="region of interest" description="Disordered" evidence="4">
    <location>
        <begin position="1"/>
        <end position="32"/>
    </location>
</feature>
<evidence type="ECO:0000256" key="4">
    <source>
        <dbReference type="SAM" id="MobiDB-lite"/>
    </source>
</evidence>
<reference evidence="6 7" key="2">
    <citation type="submission" date="2020-07" db="EMBL/GenBank/DDBJ databases">
        <title>Genome assembly of wild tea tree DASZ reveals pedigree and selection history of tea varieties.</title>
        <authorList>
            <person name="Zhang W."/>
        </authorList>
    </citation>
    <scope>NUCLEOTIDE SEQUENCE [LARGE SCALE GENOMIC DNA]</scope>
    <source>
        <strain evidence="7">cv. G240</strain>
        <tissue evidence="6">Leaf</tissue>
    </source>
</reference>
<comment type="caution">
    <text evidence="3">Lacks conserved residue(s) required for the propagation of feature annotation.</text>
</comment>
<evidence type="ECO:0000313" key="7">
    <source>
        <dbReference type="Proteomes" id="UP000593564"/>
    </source>
</evidence>
<gene>
    <name evidence="6" type="ORF">HYC85_032007</name>
</gene>
<dbReference type="SUPFAM" id="SSF52743">
    <property type="entry name" value="Subtilisin-like"/>
    <property type="match status" value="1"/>
</dbReference>
<evidence type="ECO:0000259" key="5">
    <source>
        <dbReference type="Pfam" id="PF00082"/>
    </source>
</evidence>
<protein>
    <recommendedName>
        <fullName evidence="5">Peptidase S8/S53 domain-containing protein</fullName>
    </recommendedName>
</protein>
<dbReference type="InterPro" id="IPR045051">
    <property type="entry name" value="SBT"/>
</dbReference>
<evidence type="ECO:0000313" key="6">
    <source>
        <dbReference type="EMBL" id="KAF5931134.1"/>
    </source>
</evidence>
<feature type="domain" description="Peptidase S8/S53" evidence="5">
    <location>
        <begin position="107"/>
        <end position="236"/>
    </location>
</feature>
<proteinExistence type="inferred from homology"/>
<evidence type="ECO:0000256" key="3">
    <source>
        <dbReference type="PROSITE-ProRule" id="PRU01240"/>
    </source>
</evidence>
<dbReference type="AlphaFoldDB" id="A0A7J7FW28"/>
<organism evidence="6 7">
    <name type="scientific">Camellia sinensis</name>
    <name type="common">Tea plant</name>
    <name type="synonym">Thea sinensis</name>
    <dbReference type="NCBI Taxonomy" id="4442"/>
    <lineage>
        <taxon>Eukaryota</taxon>
        <taxon>Viridiplantae</taxon>
        <taxon>Streptophyta</taxon>
        <taxon>Embryophyta</taxon>
        <taxon>Tracheophyta</taxon>
        <taxon>Spermatophyta</taxon>
        <taxon>Magnoliopsida</taxon>
        <taxon>eudicotyledons</taxon>
        <taxon>Gunneridae</taxon>
        <taxon>Pentapetalae</taxon>
        <taxon>asterids</taxon>
        <taxon>Ericales</taxon>
        <taxon>Theaceae</taxon>
        <taxon>Camellia</taxon>
    </lineage>
</organism>
<dbReference type="EMBL" id="JACBKZ010000015">
    <property type="protein sequence ID" value="KAF5931134.1"/>
    <property type="molecule type" value="Genomic_DNA"/>
</dbReference>
<evidence type="ECO:0000256" key="2">
    <source>
        <dbReference type="ARBA" id="ARBA00022729"/>
    </source>
</evidence>
<dbReference type="GO" id="GO:0004252">
    <property type="term" value="F:serine-type endopeptidase activity"/>
    <property type="evidence" value="ECO:0007669"/>
    <property type="project" value="InterPro"/>
</dbReference>
<dbReference type="Proteomes" id="UP000593564">
    <property type="component" value="Unassembled WGS sequence"/>
</dbReference>
<keyword evidence="2" id="KW-0732">Signal</keyword>
<dbReference type="Gene3D" id="3.40.50.200">
    <property type="entry name" value="Peptidase S8/S53 domain"/>
    <property type="match status" value="1"/>
</dbReference>
<dbReference type="PANTHER" id="PTHR10795">
    <property type="entry name" value="PROPROTEIN CONVERTASE SUBTILISIN/KEXIN"/>
    <property type="match status" value="1"/>
</dbReference>
<comment type="caution">
    <text evidence="6">The sequence shown here is derived from an EMBL/GenBank/DDBJ whole genome shotgun (WGS) entry which is preliminary data.</text>
</comment>
<sequence>MDKAKSVGCPLAGHFKLSSNQSPTSDKDKDEDKDEMLKISYVLAVGYLMYVVVCTRPDIAHSVETSKVCLSFENGKSMLDGFTDSDMAGYEAEHGPLELSNQLFFRSPRDADGHGTHTASTVAGAIVVNTTYPRITVGTARGGSTSARLAIYKACWFNLCSDADILAAFDDTINDDVDIISFSIGPSPPQPSYFQDANSIGSFHAFHRGILISGSAGNSAFSSTATNVAPWIITVAASSIDREF</sequence>
<accession>A0A7J7FW28</accession>
<comment type="similarity">
    <text evidence="1 3">Belongs to the peptidase S8 family.</text>
</comment>
<dbReference type="PROSITE" id="PS51892">
    <property type="entry name" value="SUBTILASE"/>
    <property type="match status" value="1"/>
</dbReference>
<name>A0A7J7FW28_CAMSI</name>
<dbReference type="InterPro" id="IPR036852">
    <property type="entry name" value="Peptidase_S8/S53_dom_sf"/>
</dbReference>
<dbReference type="InterPro" id="IPR000209">
    <property type="entry name" value="Peptidase_S8/S53_dom"/>
</dbReference>
<reference evidence="7" key="1">
    <citation type="journal article" date="2020" name="Nat. Commun.">
        <title>Genome assembly of wild tea tree DASZ reveals pedigree and selection history of tea varieties.</title>
        <authorList>
            <person name="Zhang W."/>
            <person name="Zhang Y."/>
            <person name="Qiu H."/>
            <person name="Guo Y."/>
            <person name="Wan H."/>
            <person name="Zhang X."/>
            <person name="Scossa F."/>
            <person name="Alseekh S."/>
            <person name="Zhang Q."/>
            <person name="Wang P."/>
            <person name="Xu L."/>
            <person name="Schmidt M.H."/>
            <person name="Jia X."/>
            <person name="Li D."/>
            <person name="Zhu A."/>
            <person name="Guo F."/>
            <person name="Chen W."/>
            <person name="Ni D."/>
            <person name="Usadel B."/>
            <person name="Fernie A.R."/>
            <person name="Wen W."/>
        </authorList>
    </citation>
    <scope>NUCLEOTIDE SEQUENCE [LARGE SCALE GENOMIC DNA]</scope>
    <source>
        <strain evidence="7">cv. G240</strain>
    </source>
</reference>
<evidence type="ECO:0000256" key="1">
    <source>
        <dbReference type="ARBA" id="ARBA00011073"/>
    </source>
</evidence>
<dbReference type="GO" id="GO:0006508">
    <property type="term" value="P:proteolysis"/>
    <property type="evidence" value="ECO:0007669"/>
    <property type="project" value="InterPro"/>
</dbReference>
<dbReference type="Pfam" id="PF00082">
    <property type="entry name" value="Peptidase_S8"/>
    <property type="match status" value="1"/>
</dbReference>
<keyword evidence="7" id="KW-1185">Reference proteome</keyword>